<dbReference type="Proteomes" id="UP001465976">
    <property type="component" value="Unassembled WGS sequence"/>
</dbReference>
<proteinExistence type="predicted"/>
<gene>
    <name evidence="1" type="ORF">V5O48_019304</name>
</gene>
<evidence type="ECO:0000313" key="1">
    <source>
        <dbReference type="EMBL" id="KAL0562775.1"/>
    </source>
</evidence>
<dbReference type="EMBL" id="JBAHYK010004547">
    <property type="protein sequence ID" value="KAL0562775.1"/>
    <property type="molecule type" value="Genomic_DNA"/>
</dbReference>
<organism evidence="1 2">
    <name type="scientific">Marasmius crinis-equi</name>
    <dbReference type="NCBI Taxonomy" id="585013"/>
    <lineage>
        <taxon>Eukaryota</taxon>
        <taxon>Fungi</taxon>
        <taxon>Dikarya</taxon>
        <taxon>Basidiomycota</taxon>
        <taxon>Agaricomycotina</taxon>
        <taxon>Agaricomycetes</taxon>
        <taxon>Agaricomycetidae</taxon>
        <taxon>Agaricales</taxon>
        <taxon>Marasmiineae</taxon>
        <taxon>Marasmiaceae</taxon>
        <taxon>Marasmius</taxon>
    </lineage>
</organism>
<keyword evidence="2" id="KW-1185">Reference proteome</keyword>
<reference evidence="1 2" key="1">
    <citation type="submission" date="2024-02" db="EMBL/GenBank/DDBJ databases">
        <title>A draft genome for the cacao thread blight pathogen Marasmius crinis-equi.</title>
        <authorList>
            <person name="Cohen S.P."/>
            <person name="Baruah I.K."/>
            <person name="Amoako-Attah I."/>
            <person name="Bukari Y."/>
            <person name="Meinhardt L.W."/>
            <person name="Bailey B.A."/>
        </authorList>
    </citation>
    <scope>NUCLEOTIDE SEQUENCE [LARGE SCALE GENOMIC DNA]</scope>
    <source>
        <strain evidence="1 2">GH-76</strain>
    </source>
</reference>
<evidence type="ECO:0000313" key="2">
    <source>
        <dbReference type="Proteomes" id="UP001465976"/>
    </source>
</evidence>
<protein>
    <submittedName>
        <fullName evidence="1">Uncharacterized protein</fullName>
    </submittedName>
</protein>
<comment type="caution">
    <text evidence="1">The sequence shown here is derived from an EMBL/GenBank/DDBJ whole genome shotgun (WGS) entry which is preliminary data.</text>
</comment>
<feature type="non-terminal residue" evidence="1">
    <location>
        <position position="1"/>
    </location>
</feature>
<name>A0ABR3EIV2_9AGAR</name>
<sequence length="113" mass="12457">TFRETPDGPVRTINLPDNTSIARVPSLVRLLINWQRLEAIELPPDVEALLVATIDTSTERGRLLAEAVSRLQNLLIQRRRLREVLVGMLTPYMSGGTRGRLGISPLAESSGSL</sequence>
<accession>A0ABR3EIV2</accession>